<gene>
    <name evidence="2" type="ORF">C0Q70_08230</name>
</gene>
<organism evidence="2 3">
    <name type="scientific">Pomacea canaliculata</name>
    <name type="common">Golden apple snail</name>
    <dbReference type="NCBI Taxonomy" id="400727"/>
    <lineage>
        <taxon>Eukaryota</taxon>
        <taxon>Metazoa</taxon>
        <taxon>Spiralia</taxon>
        <taxon>Lophotrochozoa</taxon>
        <taxon>Mollusca</taxon>
        <taxon>Gastropoda</taxon>
        <taxon>Caenogastropoda</taxon>
        <taxon>Architaenioglossa</taxon>
        <taxon>Ampullarioidea</taxon>
        <taxon>Ampullariidae</taxon>
        <taxon>Pomacea</taxon>
    </lineage>
</organism>
<dbReference type="OrthoDB" id="10538859at2759"/>
<dbReference type="EMBL" id="PZQS01000004">
    <property type="protein sequence ID" value="PVD32784.1"/>
    <property type="molecule type" value="Genomic_DNA"/>
</dbReference>
<keyword evidence="3" id="KW-1185">Reference proteome</keyword>
<dbReference type="Proteomes" id="UP000245119">
    <property type="component" value="Linkage Group LG4"/>
</dbReference>
<evidence type="ECO:0000256" key="1">
    <source>
        <dbReference type="SAM" id="SignalP"/>
    </source>
</evidence>
<feature type="chain" id="PRO_5015785976" evidence="1">
    <location>
        <begin position="27"/>
        <end position="212"/>
    </location>
</feature>
<name>A0A2T7PH87_POMCA</name>
<keyword evidence="1" id="KW-0732">Signal</keyword>
<sequence>MGPGIVCKLFPLVLFSFVFFLLVVSSENDVPTTDLQQPLAGNSLSVFAKGSDSAAEGNATEAASKRKRRSKRCKCSKRFTKEVSTMVEERLQEFENKYLLRLNRKEDTMTHDDAAAVAANEAASTLSQKIQNIDHMLLKLNADVLETKEALAFVVGNLDTVKHEFNHTTGNMLALNSSFKKLDKAVANLTRYVEKVQSMIPPGLLCLLPVQV</sequence>
<proteinExistence type="predicted"/>
<accession>A0A2T7PH87</accession>
<feature type="signal peptide" evidence="1">
    <location>
        <begin position="1"/>
        <end position="26"/>
    </location>
</feature>
<evidence type="ECO:0000313" key="3">
    <source>
        <dbReference type="Proteomes" id="UP000245119"/>
    </source>
</evidence>
<comment type="caution">
    <text evidence="2">The sequence shown here is derived from an EMBL/GenBank/DDBJ whole genome shotgun (WGS) entry which is preliminary data.</text>
</comment>
<protein>
    <submittedName>
        <fullName evidence="2">Uncharacterized protein</fullName>
    </submittedName>
</protein>
<reference evidence="2 3" key="1">
    <citation type="submission" date="2018-04" db="EMBL/GenBank/DDBJ databases">
        <title>The genome of golden apple snail Pomacea canaliculata provides insight into stress tolerance and invasive adaptation.</title>
        <authorList>
            <person name="Liu C."/>
            <person name="Liu B."/>
            <person name="Ren Y."/>
            <person name="Zhang Y."/>
            <person name="Wang H."/>
            <person name="Li S."/>
            <person name="Jiang F."/>
            <person name="Yin L."/>
            <person name="Zhang G."/>
            <person name="Qian W."/>
            <person name="Fan W."/>
        </authorList>
    </citation>
    <scope>NUCLEOTIDE SEQUENCE [LARGE SCALE GENOMIC DNA]</scope>
    <source>
        <strain evidence="2">SZHN2017</strain>
        <tissue evidence="2">Muscle</tissue>
    </source>
</reference>
<dbReference type="AlphaFoldDB" id="A0A2T7PH87"/>
<evidence type="ECO:0000313" key="2">
    <source>
        <dbReference type="EMBL" id="PVD32784.1"/>
    </source>
</evidence>